<dbReference type="NCBIfam" id="TIGR04416">
    <property type="entry name" value="group_II_RT_mat"/>
    <property type="match status" value="1"/>
</dbReference>
<sequence length="607" mass="70838">MTTDDKKINKKDQLRNNEYYNFQEIQDNLYSKSERGEIFNNLIPIISSRENILLAFRNIKKNKGSKTKGTNNTTIKDIEKMGEEQLILYIRHRIANYFPHSIRRKEIEKDNGKIRPLGIPTMEDRIIQQCIKQVIEPIVEAKFYKHSYGFRPNRSTEHAIARLFHLTTCNKLHYVVDIDIKAFFDNVDHGKLLKQIWSIGIQDKNLICVISKMLKAEVEGYGIQQKGVPQGGVISTVLANIVLNELDWWIYSQWEGMKTQNTYKKNECKRPALKKKSNLKEMYIVRYCDDFKIVCRNAKDAQKAFVAVKSWLQERLGLEINTEKSKVINLRKNYSDFLGFKLKIKPKKKNMVAKSSICDKSKKKIIKTIKEKIKLIKNKPTIESCNNYNATILGLQNYYKIASNCNMDFHKIAFLVRKNLYNSTKNIRSGTGRKTKIYERVYGKYNFNVIYIAQIALFPIAGVVTRPSQRFHPEICSYTEAGRNKIHEKLSNRINLGIRYLLENPVKNESLEFNDNRISLYSGQRGKCYITGDHLNLTEIEVHRKIPQNKGGNDNYSNLILTTQQLHKLIHEKDMNIVKSNIEKINLCNDGFEKLMKLRKLVENYVR</sequence>
<dbReference type="RefSeq" id="WP_211143036.1">
    <property type="nucleotide sequence ID" value="NZ_JAEEGB010000014.1"/>
</dbReference>
<name>A0A934M3W1_9CLOT</name>
<dbReference type="SMART" id="SM00507">
    <property type="entry name" value="HNHc"/>
    <property type="match status" value="1"/>
</dbReference>
<accession>A0A934M3W1</accession>
<dbReference type="InterPro" id="IPR003615">
    <property type="entry name" value="HNH_nuc"/>
</dbReference>
<dbReference type="Proteomes" id="UP000622687">
    <property type="component" value="Unassembled WGS sequence"/>
</dbReference>
<dbReference type="SUPFAM" id="SSF56672">
    <property type="entry name" value="DNA/RNA polymerases"/>
    <property type="match status" value="1"/>
</dbReference>
<dbReference type="AlphaFoldDB" id="A0A934M3W1"/>
<keyword evidence="2" id="KW-0808">Transferase</keyword>
<dbReference type="InterPro" id="IPR030931">
    <property type="entry name" value="Group_II_RT_mat"/>
</dbReference>
<evidence type="ECO:0000313" key="2">
    <source>
        <dbReference type="EMBL" id="MBI6873612.1"/>
    </source>
</evidence>
<gene>
    <name evidence="2" type="primary">ltrA</name>
    <name evidence="2" type="ORF">I6U51_12970</name>
</gene>
<dbReference type="Gene3D" id="1.10.30.50">
    <property type="match status" value="1"/>
</dbReference>
<keyword evidence="2" id="KW-0548">Nucleotidyltransferase</keyword>
<evidence type="ECO:0000259" key="1">
    <source>
        <dbReference type="PROSITE" id="PS50878"/>
    </source>
</evidence>
<dbReference type="CDD" id="cd00085">
    <property type="entry name" value="HNHc"/>
    <property type="match status" value="1"/>
</dbReference>
<dbReference type="PROSITE" id="PS50878">
    <property type="entry name" value="RT_POL"/>
    <property type="match status" value="1"/>
</dbReference>
<comment type="caution">
    <text evidence="2">The sequence shown here is derived from an EMBL/GenBank/DDBJ whole genome shotgun (WGS) entry which is preliminary data.</text>
</comment>
<dbReference type="EMBL" id="JAEEGB010000014">
    <property type="protein sequence ID" value="MBI6873612.1"/>
    <property type="molecule type" value="Genomic_DNA"/>
</dbReference>
<protein>
    <submittedName>
        <fullName evidence="2">Group II intron reverse transcriptase/maturase</fullName>
        <ecNumber evidence="2">2.7.7.49</ecNumber>
    </submittedName>
</protein>
<dbReference type="InterPro" id="IPR000477">
    <property type="entry name" value="RT_dom"/>
</dbReference>
<keyword evidence="2" id="KW-0695">RNA-directed DNA polymerase</keyword>
<keyword evidence="3" id="KW-1185">Reference proteome</keyword>
<proteinExistence type="predicted"/>
<organism evidence="2 3">
    <name type="scientific">Clostridium aciditolerans</name>
    <dbReference type="NCBI Taxonomy" id="339861"/>
    <lineage>
        <taxon>Bacteria</taxon>
        <taxon>Bacillati</taxon>
        <taxon>Bacillota</taxon>
        <taxon>Clostridia</taxon>
        <taxon>Eubacteriales</taxon>
        <taxon>Clostridiaceae</taxon>
        <taxon>Clostridium</taxon>
    </lineage>
</organism>
<dbReference type="CDD" id="cd01651">
    <property type="entry name" value="RT_G2_intron"/>
    <property type="match status" value="1"/>
</dbReference>
<feature type="domain" description="Reverse transcriptase" evidence="1">
    <location>
        <begin position="88"/>
        <end position="342"/>
    </location>
</feature>
<dbReference type="InterPro" id="IPR051083">
    <property type="entry name" value="GrpII_Intron_Splice-Mob/Def"/>
</dbReference>
<dbReference type="PANTHER" id="PTHR34047:SF8">
    <property type="entry name" value="PROTEIN YKFC"/>
    <property type="match status" value="1"/>
</dbReference>
<reference evidence="2" key="1">
    <citation type="submission" date="2020-12" db="EMBL/GenBank/DDBJ databases">
        <title>Clostridium thailandense sp. nov., a novel acetogenic bacterium isolated from peat land soil in Thailand.</title>
        <authorList>
            <person name="Chaikitkaew S."/>
            <person name="Birkeland N.K."/>
        </authorList>
    </citation>
    <scope>NUCLEOTIDE SEQUENCE</scope>
    <source>
        <strain evidence="2">DSM 17425</strain>
    </source>
</reference>
<dbReference type="Pfam" id="PF00078">
    <property type="entry name" value="RVT_1"/>
    <property type="match status" value="1"/>
</dbReference>
<dbReference type="InterPro" id="IPR043502">
    <property type="entry name" value="DNA/RNA_pol_sf"/>
</dbReference>
<dbReference type="EC" id="2.7.7.49" evidence="2"/>
<dbReference type="GO" id="GO:0003964">
    <property type="term" value="F:RNA-directed DNA polymerase activity"/>
    <property type="evidence" value="ECO:0007669"/>
    <property type="project" value="UniProtKB-KW"/>
</dbReference>
<dbReference type="PANTHER" id="PTHR34047">
    <property type="entry name" value="NUCLEAR INTRON MATURASE 1, MITOCHONDRIAL-RELATED"/>
    <property type="match status" value="1"/>
</dbReference>
<evidence type="ECO:0000313" key="3">
    <source>
        <dbReference type="Proteomes" id="UP000622687"/>
    </source>
</evidence>